<comment type="caution">
    <text evidence="1">The sequence shown here is derived from an EMBL/GenBank/DDBJ whole genome shotgun (WGS) entry which is preliminary data.</text>
</comment>
<proteinExistence type="predicted"/>
<evidence type="ECO:0000313" key="2">
    <source>
        <dbReference type="Proteomes" id="UP000036395"/>
    </source>
</evidence>
<evidence type="ECO:0000313" key="1">
    <source>
        <dbReference type="EMBL" id="KMM85128.1"/>
    </source>
</evidence>
<sequence>MRAQGLRHFAVLEHLSTKDGRTTYLSSQAPDTSGYADSYYYVIGSTTGLCAVSAAVNNVRTSPGSILHTLTEKYGLPVKDESTPWGVIWSADQYTLDEDLESIRVVFSGAEPEVGIMIQANYISAQSCR</sequence>
<dbReference type="AlphaFoldDB" id="A0A0J6GRY8"/>
<protein>
    <submittedName>
        <fullName evidence="1">Uncharacterized protein</fullName>
    </submittedName>
</protein>
<organism evidence="1 2">
    <name type="scientific">Pseudomonas taetrolens</name>
    <dbReference type="NCBI Taxonomy" id="47884"/>
    <lineage>
        <taxon>Bacteria</taxon>
        <taxon>Pseudomonadati</taxon>
        <taxon>Pseudomonadota</taxon>
        <taxon>Gammaproteobacteria</taxon>
        <taxon>Pseudomonadales</taxon>
        <taxon>Pseudomonadaceae</taxon>
        <taxon>Pseudomonas</taxon>
    </lineage>
</organism>
<dbReference type="EMBL" id="JYLA01000003">
    <property type="protein sequence ID" value="KMM85128.1"/>
    <property type="molecule type" value="Genomic_DNA"/>
</dbReference>
<gene>
    <name evidence="1" type="ORF">TU78_07100</name>
</gene>
<reference evidence="1 2" key="1">
    <citation type="submission" date="2015-02" db="EMBL/GenBank/DDBJ databases">
        <title>Pseudomonas helleri sp. nov. and Pseudomonas weihenstephanensis sp. nov., isolated from raw cows milk.</title>
        <authorList>
            <person name="von Neubeck M."/>
            <person name="Huptas C."/>
            <person name="Wenning M."/>
            <person name="Scherer S."/>
        </authorList>
    </citation>
    <scope>NUCLEOTIDE SEQUENCE [LARGE SCALE GENOMIC DNA]</scope>
    <source>
        <strain evidence="1 2">DSM 21104</strain>
    </source>
</reference>
<name>A0A0J6GRY8_PSETA</name>
<accession>A0A0J6GRY8</accession>
<dbReference type="Proteomes" id="UP000036395">
    <property type="component" value="Unassembled WGS sequence"/>
</dbReference>
<dbReference type="PATRIC" id="fig|47884.3.peg.1825"/>
<dbReference type="STRING" id="47884.SAMN04490203_2506"/>